<keyword evidence="2" id="KW-1185">Reference proteome</keyword>
<proteinExistence type="predicted"/>
<dbReference type="AlphaFoldDB" id="A0A6M0RK71"/>
<dbReference type="EMBL" id="QXHD01000004">
    <property type="protein sequence ID" value="NEZ56637.1"/>
    <property type="molecule type" value="Genomic_DNA"/>
</dbReference>
<evidence type="ECO:0000313" key="1">
    <source>
        <dbReference type="EMBL" id="NEZ56637.1"/>
    </source>
</evidence>
<dbReference type="Proteomes" id="UP000481033">
    <property type="component" value="Unassembled WGS sequence"/>
</dbReference>
<dbReference type="PROSITE" id="PS51257">
    <property type="entry name" value="PROKAR_LIPOPROTEIN"/>
    <property type="match status" value="1"/>
</dbReference>
<accession>A0A6M0RK71</accession>
<comment type="caution">
    <text evidence="1">The sequence shown here is derived from an EMBL/GenBank/DDBJ whole genome shotgun (WGS) entry which is preliminary data.</text>
</comment>
<evidence type="ECO:0000313" key="2">
    <source>
        <dbReference type="Proteomes" id="UP000481033"/>
    </source>
</evidence>
<dbReference type="Gene3D" id="2.30.30.40">
    <property type="entry name" value="SH3 Domains"/>
    <property type="match status" value="1"/>
</dbReference>
<sequence>MGVIKGVGCLFCCLSVVSCQTHLSEGNASTQVAASRSTTADQEASVVATVQATSQQLPVSVKTQDPPTESAAQTAIAKQSSVQDPGVTAIAKQLSVQDPGIKVYVMVPQRQGVLRSQDDHSRINIRTQPTTASASPHYGLPGDEVTVLEATARYQGHVWYFVQFTQSGVEGWVRDDVIEIDRSDIDTAADIGITYVDAPVSSSETLQFAPGTNEAVIWEKTVTQGAQHEYFFFADAGQELSVSLQAGDENAVFQIYSEEADYWLHLIGDYVGATSTDWSGPLPKSSTGRYRIHVRPTWADAVYSMRVVIK</sequence>
<gene>
    <name evidence="1" type="ORF">DXZ20_13310</name>
</gene>
<dbReference type="Gene3D" id="2.60.120.380">
    <property type="match status" value="1"/>
</dbReference>
<dbReference type="RefSeq" id="WP_163698636.1">
    <property type="nucleotide sequence ID" value="NZ_QXHD01000004.1"/>
</dbReference>
<name>A0A6M0RK71_9CYAN</name>
<reference evidence="1 2" key="1">
    <citation type="journal article" date="2020" name="Microb. Ecol.">
        <title>Ecogenomics of the Marine Benthic Filamentous Cyanobacterium Adonisia.</title>
        <authorList>
            <person name="Walter J.M."/>
            <person name="Coutinho F.H."/>
            <person name="Leomil L."/>
            <person name="Hargreaves P.I."/>
            <person name="Campeao M.E."/>
            <person name="Vieira V.V."/>
            <person name="Silva B.S."/>
            <person name="Fistarol G.O."/>
            <person name="Salomon P.S."/>
            <person name="Sawabe T."/>
            <person name="Mino S."/>
            <person name="Hosokawa M."/>
            <person name="Miyashita H."/>
            <person name="Maruyama F."/>
            <person name="van Verk M.C."/>
            <person name="Dutilh B.E."/>
            <person name="Thompson C.C."/>
            <person name="Thompson F.L."/>
        </authorList>
    </citation>
    <scope>NUCLEOTIDE SEQUENCE [LARGE SCALE GENOMIC DNA]</scope>
    <source>
        <strain evidence="1 2">CCMR0081</strain>
    </source>
</reference>
<protein>
    <submittedName>
        <fullName evidence="1">SH3 domain-containing protein</fullName>
    </submittedName>
</protein>
<organism evidence="1 2">
    <name type="scientific">Adonisia turfae CCMR0081</name>
    <dbReference type="NCBI Taxonomy" id="2292702"/>
    <lineage>
        <taxon>Bacteria</taxon>
        <taxon>Bacillati</taxon>
        <taxon>Cyanobacteriota</taxon>
        <taxon>Adonisia</taxon>
        <taxon>Adonisia turfae</taxon>
    </lineage>
</organism>